<dbReference type="EMBL" id="DRYQ01000111">
    <property type="protein sequence ID" value="HHQ51180.1"/>
    <property type="molecule type" value="Genomic_DNA"/>
</dbReference>
<dbReference type="AlphaFoldDB" id="A0A7J3Z8P7"/>
<comment type="caution">
    <text evidence="1">The sequence shown here is derived from an EMBL/GenBank/DDBJ whole genome shotgun (WGS) entry which is preliminary data.</text>
</comment>
<organism evidence="1">
    <name type="scientific">Ignisphaera aggregans</name>
    <dbReference type="NCBI Taxonomy" id="334771"/>
    <lineage>
        <taxon>Archaea</taxon>
        <taxon>Thermoproteota</taxon>
        <taxon>Thermoprotei</taxon>
        <taxon>Desulfurococcales</taxon>
        <taxon>Desulfurococcaceae</taxon>
        <taxon>Ignisphaera</taxon>
    </lineage>
</organism>
<reference evidence="1" key="1">
    <citation type="journal article" date="2020" name="mSystems">
        <title>Genome- and Community-Level Interaction Insights into Carbon Utilization and Element Cycling Functions of Hydrothermarchaeota in Hydrothermal Sediment.</title>
        <authorList>
            <person name="Zhou Z."/>
            <person name="Liu Y."/>
            <person name="Xu W."/>
            <person name="Pan J."/>
            <person name="Luo Z.H."/>
            <person name="Li M."/>
        </authorList>
    </citation>
    <scope>NUCLEOTIDE SEQUENCE [LARGE SCALE GENOMIC DNA]</scope>
    <source>
        <strain evidence="1">SpSt-1105</strain>
    </source>
</reference>
<accession>A0A7J3Z8P7</accession>
<gene>
    <name evidence="1" type="ORF">ENM66_07535</name>
</gene>
<name>A0A7J3Z8P7_9CREN</name>
<sequence length="199" mass="20578">MQKRFVLLVTALVVAIVMSIAFAAVFSYYPVSIAIAPTSPPVRFVTGSNANQPDLGPGNTIEVSIGSNETSASLTIHPTYQVTYYKNVTLIVNGDTKAYSIYLRVASAASLPPGATAYIYVYSKGASRSLSGYPTPAPSGYVAAVNLASTGTTFIGSLAGGSAYEIDVYVYIPEGVALPATPATAQLLLIATPSGETPP</sequence>
<protein>
    <submittedName>
        <fullName evidence="1">Uncharacterized protein</fullName>
    </submittedName>
</protein>
<proteinExistence type="predicted"/>
<evidence type="ECO:0000313" key="1">
    <source>
        <dbReference type="EMBL" id="HHQ51180.1"/>
    </source>
</evidence>